<dbReference type="GO" id="GO:0007165">
    <property type="term" value="P:signal transduction"/>
    <property type="evidence" value="ECO:0007669"/>
    <property type="project" value="UniProtKB-KW"/>
</dbReference>
<sequence>MGTTHAGGKSPAMSIGWMGRRSLAIKLFWVTTLVAVAVMVTISIVGAVQSRQQAVEAVQREMAASLQSVEQSLSMLFSSASRQGTDILPVLKRELGGAPQRDGTMVELDDGTQIPLLVVGDHILNGDVDLLNRVRENTGADAAVLVRKDDQWLRAATLLQDNEGRFMTGSAVNKHDILARSLDAGNPYTGIVQRNGRWYTMSIEPLYDDAGQVFGGLSVRVPIDVQVQQLLMWVRSVNVAEFGRLGILQKTGDGKLVPLADAQAGDVPGEAVAKLPELISQPRGVAEVSLSNGSEPVDQFIAWESVDGWDWVVYGVGEKSEFLQASMRQLTQQAALMLAGTLLISLLVGWLAARTLRPVRQVMDVMDKLGQGDLTARVPDVPSHSRNEVHVLLGNAKRTQQSLARTIAAVRASVEEISIGASEIAAGNTDLSSRTEEQAASLQETAASMEQLAATVKQNSDHARQANTLAVDASDVAHRGEEVVSRVVDTMHRISDSSGKIGEIVGVIDSIAFQTNILALNAAVEAARAGEQGRGFAVVASEVRSLAQRSAEAAKEIKNLIESSIAEVTNGAKQVEGAGSTMQELLASVGRVTEIIKEISAASDEQSTGIDQINLAVSQMDEVTQQNAALVEQAAAAAGSLQDQATRLTEAVAVFRLAPGSGVVVEMQAEASYLSSAAAARGAGAGEDEDDERPPAGLRLGAVPSA</sequence>
<dbReference type="GO" id="GO:0005886">
    <property type="term" value="C:plasma membrane"/>
    <property type="evidence" value="ECO:0007669"/>
    <property type="project" value="TreeGrafter"/>
</dbReference>
<protein>
    <submittedName>
        <fullName evidence="10">Cache 3/Cache 2 fusion domain-containing protein</fullName>
    </submittedName>
</protein>
<dbReference type="SUPFAM" id="SSF103190">
    <property type="entry name" value="Sensory domain-like"/>
    <property type="match status" value="1"/>
</dbReference>
<keyword evidence="5" id="KW-0175">Coiled coil</keyword>
<feature type="coiled-coil region" evidence="5">
    <location>
        <begin position="432"/>
        <end position="459"/>
    </location>
</feature>
<dbReference type="Pfam" id="PF17201">
    <property type="entry name" value="Cache_3-Cache_2"/>
    <property type="match status" value="1"/>
</dbReference>
<dbReference type="GO" id="GO:0006935">
    <property type="term" value="P:chemotaxis"/>
    <property type="evidence" value="ECO:0007669"/>
    <property type="project" value="TreeGrafter"/>
</dbReference>
<evidence type="ECO:0000259" key="9">
    <source>
        <dbReference type="PROSITE" id="PS50885"/>
    </source>
</evidence>
<dbReference type="AlphaFoldDB" id="A0A853G1P3"/>
<dbReference type="InterPro" id="IPR051310">
    <property type="entry name" value="MCP_chemotaxis"/>
</dbReference>
<dbReference type="InterPro" id="IPR003660">
    <property type="entry name" value="HAMP_dom"/>
</dbReference>
<dbReference type="InterPro" id="IPR033462">
    <property type="entry name" value="Cache_3-Cache_2"/>
</dbReference>
<comment type="subcellular location">
    <subcellularLocation>
        <location evidence="1">Membrane</location>
    </subcellularLocation>
</comment>
<comment type="caution">
    <text evidence="10">The sequence shown here is derived from an EMBL/GenBank/DDBJ whole genome shotgun (WGS) entry which is preliminary data.</text>
</comment>
<dbReference type="Gene3D" id="1.10.287.950">
    <property type="entry name" value="Methyl-accepting chemotaxis protein"/>
    <property type="match status" value="1"/>
</dbReference>
<dbReference type="EMBL" id="JACCEM010000002">
    <property type="protein sequence ID" value="NYT48386.1"/>
    <property type="molecule type" value="Genomic_DNA"/>
</dbReference>
<accession>A0A853G1P3</accession>
<organism evidence="10 11">
    <name type="scientific">Parapusillimonas granuli</name>
    <dbReference type="NCBI Taxonomy" id="380911"/>
    <lineage>
        <taxon>Bacteria</taxon>
        <taxon>Pseudomonadati</taxon>
        <taxon>Pseudomonadota</taxon>
        <taxon>Betaproteobacteria</taxon>
        <taxon>Burkholderiales</taxon>
        <taxon>Alcaligenaceae</taxon>
        <taxon>Parapusillimonas</taxon>
    </lineage>
</organism>
<dbReference type="SUPFAM" id="SSF58104">
    <property type="entry name" value="Methyl-accepting chemotaxis protein (MCP) signaling domain"/>
    <property type="match status" value="1"/>
</dbReference>
<dbReference type="SMART" id="SM00304">
    <property type="entry name" value="HAMP"/>
    <property type="match status" value="1"/>
</dbReference>
<proteinExistence type="inferred from homology"/>
<evidence type="ECO:0000256" key="4">
    <source>
        <dbReference type="PROSITE-ProRule" id="PRU00284"/>
    </source>
</evidence>
<dbReference type="GO" id="GO:0004888">
    <property type="term" value="F:transmembrane signaling receptor activity"/>
    <property type="evidence" value="ECO:0007669"/>
    <property type="project" value="TreeGrafter"/>
</dbReference>
<dbReference type="RefSeq" id="WP_180153701.1">
    <property type="nucleotide sequence ID" value="NZ_JACCEM010000002.1"/>
</dbReference>
<dbReference type="CDD" id="cd06225">
    <property type="entry name" value="HAMP"/>
    <property type="match status" value="1"/>
</dbReference>
<comment type="similarity">
    <text evidence="3">Belongs to the methyl-accepting chemotaxis (MCP) protein family.</text>
</comment>
<feature type="domain" description="Methyl-accepting transducer" evidence="8">
    <location>
        <begin position="413"/>
        <end position="642"/>
    </location>
</feature>
<dbReference type="PROSITE" id="PS50885">
    <property type="entry name" value="HAMP"/>
    <property type="match status" value="1"/>
</dbReference>
<evidence type="ECO:0000259" key="8">
    <source>
        <dbReference type="PROSITE" id="PS50111"/>
    </source>
</evidence>
<dbReference type="FunFam" id="1.10.287.950:FF:000001">
    <property type="entry name" value="Methyl-accepting chemotaxis sensory transducer"/>
    <property type="match status" value="1"/>
</dbReference>
<evidence type="ECO:0000256" key="3">
    <source>
        <dbReference type="ARBA" id="ARBA00029447"/>
    </source>
</evidence>
<evidence type="ECO:0000313" key="10">
    <source>
        <dbReference type="EMBL" id="NYT48386.1"/>
    </source>
</evidence>
<keyword evidence="2" id="KW-0488">Methylation</keyword>
<dbReference type="Pfam" id="PF00672">
    <property type="entry name" value="HAMP"/>
    <property type="match status" value="1"/>
</dbReference>
<evidence type="ECO:0000313" key="11">
    <source>
        <dbReference type="Proteomes" id="UP000559809"/>
    </source>
</evidence>
<keyword evidence="7" id="KW-0812">Transmembrane</keyword>
<dbReference type="InterPro" id="IPR004089">
    <property type="entry name" value="MCPsignal_dom"/>
</dbReference>
<dbReference type="InterPro" id="IPR029151">
    <property type="entry name" value="Sensor-like_sf"/>
</dbReference>
<evidence type="ECO:0000256" key="2">
    <source>
        <dbReference type="ARBA" id="ARBA00022481"/>
    </source>
</evidence>
<feature type="transmembrane region" description="Helical" evidence="7">
    <location>
        <begin position="27"/>
        <end position="48"/>
    </location>
</feature>
<reference evidence="10 11" key="1">
    <citation type="submission" date="2020-07" db="EMBL/GenBank/DDBJ databases">
        <title>Taxonomic revisions and descriptions of new bacterial species based on genomic comparisons in the high-G+C-content subgroup of the family Alcaligenaceae.</title>
        <authorList>
            <person name="Szabo A."/>
            <person name="Felfoldi T."/>
        </authorList>
    </citation>
    <scope>NUCLEOTIDE SEQUENCE [LARGE SCALE GENOMIC DNA]</scope>
    <source>
        <strain evidence="10 11">LMG 24012</strain>
    </source>
</reference>
<keyword evidence="7" id="KW-1133">Transmembrane helix</keyword>
<dbReference type="CDD" id="cd11386">
    <property type="entry name" value="MCP_signal"/>
    <property type="match status" value="1"/>
</dbReference>
<feature type="transmembrane region" description="Helical" evidence="7">
    <location>
        <begin position="334"/>
        <end position="353"/>
    </location>
</feature>
<dbReference type="PANTHER" id="PTHR43531">
    <property type="entry name" value="PROTEIN ICFG"/>
    <property type="match status" value="1"/>
</dbReference>
<feature type="region of interest" description="Disordered" evidence="6">
    <location>
        <begin position="678"/>
        <end position="706"/>
    </location>
</feature>
<feature type="domain" description="HAMP" evidence="9">
    <location>
        <begin position="353"/>
        <end position="408"/>
    </location>
</feature>
<evidence type="ECO:0000256" key="7">
    <source>
        <dbReference type="SAM" id="Phobius"/>
    </source>
</evidence>
<gene>
    <name evidence="10" type="ORF">H0A72_03590</name>
</gene>
<evidence type="ECO:0000256" key="6">
    <source>
        <dbReference type="SAM" id="MobiDB-lite"/>
    </source>
</evidence>
<keyword evidence="7" id="KW-0472">Membrane</keyword>
<evidence type="ECO:0000256" key="1">
    <source>
        <dbReference type="ARBA" id="ARBA00004370"/>
    </source>
</evidence>
<dbReference type="SMART" id="SM00283">
    <property type="entry name" value="MA"/>
    <property type="match status" value="1"/>
</dbReference>
<dbReference type="PANTHER" id="PTHR43531:SF14">
    <property type="entry name" value="METHYL-ACCEPTING CHEMOTAXIS PROTEIN I-RELATED"/>
    <property type="match status" value="1"/>
</dbReference>
<name>A0A853G1P3_9BURK</name>
<dbReference type="Pfam" id="PF00015">
    <property type="entry name" value="MCPsignal"/>
    <property type="match status" value="1"/>
</dbReference>
<keyword evidence="4" id="KW-0807">Transducer</keyword>
<dbReference type="PROSITE" id="PS50111">
    <property type="entry name" value="CHEMOTAXIS_TRANSDUC_2"/>
    <property type="match status" value="1"/>
</dbReference>
<dbReference type="Proteomes" id="UP000559809">
    <property type="component" value="Unassembled WGS sequence"/>
</dbReference>
<keyword evidence="11" id="KW-1185">Reference proteome</keyword>
<evidence type="ECO:0000256" key="5">
    <source>
        <dbReference type="SAM" id="Coils"/>
    </source>
</evidence>